<evidence type="ECO:0000313" key="5">
    <source>
        <dbReference type="Proteomes" id="UP000792457"/>
    </source>
</evidence>
<proteinExistence type="predicted"/>
<evidence type="ECO:0000256" key="2">
    <source>
        <dbReference type="ARBA" id="ARBA00022840"/>
    </source>
</evidence>
<dbReference type="InterPro" id="IPR001245">
    <property type="entry name" value="Ser-Thr/Tyr_kinase_cat_dom"/>
</dbReference>
<dbReference type="SUPFAM" id="SSF56112">
    <property type="entry name" value="Protein kinase-like (PK-like)"/>
    <property type="match status" value="1"/>
</dbReference>
<evidence type="ECO:0000256" key="1">
    <source>
        <dbReference type="ARBA" id="ARBA00022741"/>
    </source>
</evidence>
<dbReference type="EMBL" id="KZ308184">
    <property type="protein sequence ID" value="KAG8224114.1"/>
    <property type="molecule type" value="Genomic_DNA"/>
</dbReference>
<accession>A0A8K0JXU8</accession>
<reference evidence="4" key="1">
    <citation type="submission" date="2013-04" db="EMBL/GenBank/DDBJ databases">
        <authorList>
            <person name="Qu J."/>
            <person name="Murali S.C."/>
            <person name="Bandaranaike D."/>
            <person name="Bellair M."/>
            <person name="Blankenburg K."/>
            <person name="Chao H."/>
            <person name="Dinh H."/>
            <person name="Doddapaneni H."/>
            <person name="Downs B."/>
            <person name="Dugan-Rocha S."/>
            <person name="Elkadiri S."/>
            <person name="Gnanaolivu R.D."/>
            <person name="Hernandez B."/>
            <person name="Javaid M."/>
            <person name="Jayaseelan J.C."/>
            <person name="Lee S."/>
            <person name="Li M."/>
            <person name="Ming W."/>
            <person name="Munidasa M."/>
            <person name="Muniz J."/>
            <person name="Nguyen L."/>
            <person name="Ongeri F."/>
            <person name="Osuji N."/>
            <person name="Pu L.-L."/>
            <person name="Puazo M."/>
            <person name="Qu C."/>
            <person name="Quiroz J."/>
            <person name="Raj R."/>
            <person name="Weissenberger G."/>
            <person name="Xin Y."/>
            <person name="Zou X."/>
            <person name="Han Y."/>
            <person name="Richards S."/>
            <person name="Worley K."/>
            <person name="Muzny D."/>
            <person name="Gibbs R."/>
        </authorList>
    </citation>
    <scope>NUCLEOTIDE SEQUENCE</scope>
    <source>
        <strain evidence="4">Sampled in the wild</strain>
    </source>
</reference>
<dbReference type="PROSITE" id="PS00109">
    <property type="entry name" value="PROTEIN_KINASE_TYR"/>
    <property type="match status" value="1"/>
</dbReference>
<dbReference type="InterPro" id="IPR008266">
    <property type="entry name" value="Tyr_kinase_AS"/>
</dbReference>
<name>A0A8K0JXU8_LADFU</name>
<dbReference type="PROSITE" id="PS50011">
    <property type="entry name" value="PROTEIN_KINASE_DOM"/>
    <property type="match status" value="1"/>
</dbReference>
<evidence type="ECO:0000259" key="3">
    <source>
        <dbReference type="PROSITE" id="PS50011"/>
    </source>
</evidence>
<feature type="domain" description="Protein kinase" evidence="3">
    <location>
        <begin position="1"/>
        <end position="195"/>
    </location>
</feature>
<gene>
    <name evidence="4" type="ORF">J437_LFUL001808</name>
</gene>
<dbReference type="GO" id="GO:0004713">
    <property type="term" value="F:protein tyrosine kinase activity"/>
    <property type="evidence" value="ECO:0007669"/>
    <property type="project" value="InterPro"/>
</dbReference>
<dbReference type="PRINTS" id="PR00109">
    <property type="entry name" value="TYRKINASE"/>
</dbReference>
<dbReference type="Pfam" id="PF07714">
    <property type="entry name" value="PK_Tyr_Ser-Thr"/>
    <property type="match status" value="2"/>
</dbReference>
<evidence type="ECO:0000313" key="4">
    <source>
        <dbReference type="EMBL" id="KAG8224114.1"/>
    </source>
</evidence>
<reference evidence="4" key="2">
    <citation type="submission" date="2017-10" db="EMBL/GenBank/DDBJ databases">
        <title>Ladona fulva Genome sequencing and assembly.</title>
        <authorList>
            <person name="Murali S."/>
            <person name="Richards S."/>
            <person name="Bandaranaike D."/>
            <person name="Bellair M."/>
            <person name="Blankenburg K."/>
            <person name="Chao H."/>
            <person name="Dinh H."/>
            <person name="Doddapaneni H."/>
            <person name="Dugan-Rocha S."/>
            <person name="Elkadiri S."/>
            <person name="Gnanaolivu R."/>
            <person name="Hernandez B."/>
            <person name="Skinner E."/>
            <person name="Javaid M."/>
            <person name="Lee S."/>
            <person name="Li M."/>
            <person name="Ming W."/>
            <person name="Munidasa M."/>
            <person name="Muniz J."/>
            <person name="Nguyen L."/>
            <person name="Hughes D."/>
            <person name="Osuji N."/>
            <person name="Pu L.-L."/>
            <person name="Puazo M."/>
            <person name="Qu C."/>
            <person name="Quiroz J."/>
            <person name="Raj R."/>
            <person name="Weissenberger G."/>
            <person name="Xin Y."/>
            <person name="Zou X."/>
            <person name="Han Y."/>
            <person name="Worley K."/>
            <person name="Muzny D."/>
            <person name="Gibbs R."/>
        </authorList>
    </citation>
    <scope>NUCLEOTIDE SEQUENCE</scope>
    <source>
        <strain evidence="4">Sampled in the wild</strain>
    </source>
</reference>
<keyword evidence="5" id="KW-1185">Reference proteome</keyword>
<dbReference type="PANTHER" id="PTHR24418">
    <property type="entry name" value="TYROSINE-PROTEIN KINASE"/>
    <property type="match status" value="1"/>
</dbReference>
<dbReference type="Gene3D" id="1.10.510.10">
    <property type="entry name" value="Transferase(Phosphotransferase) domain 1"/>
    <property type="match status" value="1"/>
</dbReference>
<dbReference type="GO" id="GO:0005524">
    <property type="term" value="F:ATP binding"/>
    <property type="evidence" value="ECO:0007669"/>
    <property type="project" value="UniProtKB-KW"/>
</dbReference>
<protein>
    <recommendedName>
        <fullName evidence="3">Protein kinase domain-containing protein</fullName>
    </recommendedName>
</protein>
<dbReference type="OrthoDB" id="346907at2759"/>
<sequence>MQAEQERLFLMSLRHKNLVQLLGLVFNNKHIYLVTEYMSKGSLVDYLRSRGRLHVTKKDQINFAFDTCSGMEYLESRKVVHRDLAARNVLISEEGVAKVSDFGLAREENFTLEGGKLPIKWTAPEALKQGKYILRIIPLADVVKHVEKGYKMEAPDGCPSEVYDIMRKAWDLNPEKRPTFKEVETVLGVLKAVTI</sequence>
<dbReference type="InterPro" id="IPR050198">
    <property type="entry name" value="Non-receptor_tyrosine_kinases"/>
</dbReference>
<organism evidence="4 5">
    <name type="scientific">Ladona fulva</name>
    <name type="common">Scarce chaser dragonfly</name>
    <name type="synonym">Libellula fulva</name>
    <dbReference type="NCBI Taxonomy" id="123851"/>
    <lineage>
        <taxon>Eukaryota</taxon>
        <taxon>Metazoa</taxon>
        <taxon>Ecdysozoa</taxon>
        <taxon>Arthropoda</taxon>
        <taxon>Hexapoda</taxon>
        <taxon>Insecta</taxon>
        <taxon>Pterygota</taxon>
        <taxon>Palaeoptera</taxon>
        <taxon>Odonata</taxon>
        <taxon>Epiprocta</taxon>
        <taxon>Anisoptera</taxon>
        <taxon>Libelluloidea</taxon>
        <taxon>Libellulidae</taxon>
        <taxon>Ladona</taxon>
    </lineage>
</organism>
<dbReference type="InterPro" id="IPR020635">
    <property type="entry name" value="Tyr_kinase_cat_dom"/>
</dbReference>
<dbReference type="InterPro" id="IPR011009">
    <property type="entry name" value="Kinase-like_dom_sf"/>
</dbReference>
<keyword evidence="1" id="KW-0547">Nucleotide-binding</keyword>
<keyword evidence="2" id="KW-0067">ATP-binding</keyword>
<dbReference type="GO" id="GO:0002009">
    <property type="term" value="P:morphogenesis of an epithelium"/>
    <property type="evidence" value="ECO:0007669"/>
    <property type="project" value="UniProtKB-ARBA"/>
</dbReference>
<dbReference type="AlphaFoldDB" id="A0A8K0JXU8"/>
<dbReference type="InterPro" id="IPR000719">
    <property type="entry name" value="Prot_kinase_dom"/>
</dbReference>
<comment type="caution">
    <text evidence="4">The sequence shown here is derived from an EMBL/GenBank/DDBJ whole genome shotgun (WGS) entry which is preliminary data.</text>
</comment>
<dbReference type="Proteomes" id="UP000792457">
    <property type="component" value="Unassembled WGS sequence"/>
</dbReference>
<dbReference type="SMART" id="SM00219">
    <property type="entry name" value="TyrKc"/>
    <property type="match status" value="1"/>
</dbReference>